<gene>
    <name evidence="2" type="ORF">AB0I48_28290</name>
</gene>
<protein>
    <recommendedName>
        <fullName evidence="4">DUF3987 domain-containing protein</fullName>
    </recommendedName>
</protein>
<organism evidence="2 3">
    <name type="scientific">Nocardia aurea</name>
    <dbReference type="NCBI Taxonomy" id="2144174"/>
    <lineage>
        <taxon>Bacteria</taxon>
        <taxon>Bacillati</taxon>
        <taxon>Actinomycetota</taxon>
        <taxon>Actinomycetes</taxon>
        <taxon>Mycobacteriales</taxon>
        <taxon>Nocardiaceae</taxon>
        <taxon>Nocardia</taxon>
    </lineage>
</organism>
<evidence type="ECO:0000256" key="1">
    <source>
        <dbReference type="SAM" id="MobiDB-lite"/>
    </source>
</evidence>
<dbReference type="EMBL" id="JBFAKC010000015">
    <property type="protein sequence ID" value="MEV0711472.1"/>
    <property type="molecule type" value="Genomic_DNA"/>
</dbReference>
<accession>A0ABV3G1B8</accession>
<evidence type="ECO:0000313" key="2">
    <source>
        <dbReference type="EMBL" id="MEV0711472.1"/>
    </source>
</evidence>
<feature type="region of interest" description="Disordered" evidence="1">
    <location>
        <begin position="314"/>
        <end position="372"/>
    </location>
</feature>
<sequence>MRPIVVEEFPLGSGEGIARTFRPAGLDEDEPNSRPSALFSAPEVDTLAALMDRSGATLEGELRKLYSGESIGFNNAGKMTRSVVAAQSYRACLIVGVQPLRAKVLLDGADGGTPQRLLWLPVTDEDAPDHAPAEPAQWVVQTPQPIWQPGSLAIPQRARDAIDSARLARLRGETDDSKALDGHALLSRLKVAAALMALDGRTAVDADDWDLAQIVMAVSNATRRQVQAAVTEQAQRSNKARALATVEREEIIAERKLQRACDRILYWLAKDSLPRSNLYRKLKVDIRDYFGAAVADLIDRGLVTESDTDGKVVYTLTPQGHGTRGTHTDKPSSDNVYAGTHDGTRVPEQSADEGHVSPPVSHDEQSSTSSDAVVSLVSRVPPITEHEANVTPLDGVRRVDRTHRTRVRNRTR</sequence>
<evidence type="ECO:0000313" key="3">
    <source>
        <dbReference type="Proteomes" id="UP001551695"/>
    </source>
</evidence>
<dbReference type="RefSeq" id="WP_357787867.1">
    <property type="nucleotide sequence ID" value="NZ_JBFAKC010000015.1"/>
</dbReference>
<proteinExistence type="predicted"/>
<name>A0ABV3G1B8_9NOCA</name>
<comment type="caution">
    <text evidence="2">The sequence shown here is derived from an EMBL/GenBank/DDBJ whole genome shotgun (WGS) entry which is preliminary data.</text>
</comment>
<evidence type="ECO:0008006" key="4">
    <source>
        <dbReference type="Google" id="ProtNLM"/>
    </source>
</evidence>
<reference evidence="2 3" key="1">
    <citation type="submission" date="2024-06" db="EMBL/GenBank/DDBJ databases">
        <title>The Natural Products Discovery Center: Release of the First 8490 Sequenced Strains for Exploring Actinobacteria Biosynthetic Diversity.</title>
        <authorList>
            <person name="Kalkreuter E."/>
            <person name="Kautsar S.A."/>
            <person name="Yang D."/>
            <person name="Bader C.D."/>
            <person name="Teijaro C.N."/>
            <person name="Fluegel L."/>
            <person name="Davis C.M."/>
            <person name="Simpson J.R."/>
            <person name="Lauterbach L."/>
            <person name="Steele A.D."/>
            <person name="Gui C."/>
            <person name="Meng S."/>
            <person name="Li G."/>
            <person name="Viehrig K."/>
            <person name="Ye F."/>
            <person name="Su P."/>
            <person name="Kiefer A.F."/>
            <person name="Nichols A."/>
            <person name="Cepeda A.J."/>
            <person name="Yan W."/>
            <person name="Fan B."/>
            <person name="Jiang Y."/>
            <person name="Adhikari A."/>
            <person name="Zheng C.-J."/>
            <person name="Schuster L."/>
            <person name="Cowan T.M."/>
            <person name="Smanski M.J."/>
            <person name="Chevrette M.G."/>
            <person name="De Carvalho L.P.S."/>
            <person name="Shen B."/>
        </authorList>
    </citation>
    <scope>NUCLEOTIDE SEQUENCE [LARGE SCALE GENOMIC DNA]</scope>
    <source>
        <strain evidence="2 3">NPDC050403</strain>
    </source>
</reference>
<dbReference type="Proteomes" id="UP001551695">
    <property type="component" value="Unassembled WGS sequence"/>
</dbReference>
<keyword evidence="3" id="KW-1185">Reference proteome</keyword>